<dbReference type="OrthoDB" id="4566092at2"/>
<dbReference type="RefSeq" id="WP_131986375.1">
    <property type="nucleotide sequence ID" value="NZ_SMKL01000059.1"/>
</dbReference>
<gene>
    <name evidence="2" type="ORF">E1212_21850</name>
</gene>
<accession>A0A4R4RFU9</accession>
<evidence type="ECO:0000313" key="2">
    <source>
        <dbReference type="EMBL" id="TDC48261.1"/>
    </source>
</evidence>
<reference evidence="2 3" key="1">
    <citation type="submission" date="2019-02" db="EMBL/GenBank/DDBJ databases">
        <title>Draft genome sequences of novel Actinobacteria.</title>
        <authorList>
            <person name="Sahin N."/>
            <person name="Ay H."/>
            <person name="Saygin H."/>
        </authorList>
    </citation>
    <scope>NUCLEOTIDE SEQUENCE [LARGE SCALE GENOMIC DNA]</scope>
    <source>
        <strain evidence="2 3">KC603</strain>
    </source>
</reference>
<feature type="transmembrane region" description="Helical" evidence="1">
    <location>
        <begin position="55"/>
        <end position="78"/>
    </location>
</feature>
<proteinExistence type="predicted"/>
<name>A0A4R4RFU9_9ACTN</name>
<evidence type="ECO:0008006" key="4">
    <source>
        <dbReference type="Google" id="ProtNLM"/>
    </source>
</evidence>
<keyword evidence="1" id="KW-0812">Transmembrane</keyword>
<comment type="caution">
    <text evidence="2">The sequence shown here is derived from an EMBL/GenBank/DDBJ whole genome shotgun (WGS) entry which is preliminary data.</text>
</comment>
<evidence type="ECO:0000313" key="3">
    <source>
        <dbReference type="Proteomes" id="UP000295621"/>
    </source>
</evidence>
<evidence type="ECO:0000256" key="1">
    <source>
        <dbReference type="SAM" id="Phobius"/>
    </source>
</evidence>
<dbReference type="EMBL" id="SMKL01000059">
    <property type="protein sequence ID" value="TDC48261.1"/>
    <property type="molecule type" value="Genomic_DNA"/>
</dbReference>
<dbReference type="Proteomes" id="UP000295621">
    <property type="component" value="Unassembled WGS sequence"/>
</dbReference>
<keyword evidence="3" id="KW-1185">Reference proteome</keyword>
<organism evidence="2 3">
    <name type="scientific">Jiangella ureilytica</name>
    <dbReference type="NCBI Taxonomy" id="2530374"/>
    <lineage>
        <taxon>Bacteria</taxon>
        <taxon>Bacillati</taxon>
        <taxon>Actinomycetota</taxon>
        <taxon>Actinomycetes</taxon>
        <taxon>Jiangellales</taxon>
        <taxon>Jiangellaceae</taxon>
        <taxon>Jiangella</taxon>
    </lineage>
</organism>
<feature type="transmembrane region" description="Helical" evidence="1">
    <location>
        <begin position="85"/>
        <end position="111"/>
    </location>
</feature>
<dbReference type="AlphaFoldDB" id="A0A4R4RFU9"/>
<feature type="transmembrane region" description="Helical" evidence="1">
    <location>
        <begin position="26"/>
        <end position="49"/>
    </location>
</feature>
<sequence length="144" mass="15268">MAENRFDTVSRTPAVARIRETPLLRWTLELDGIASVVTGLVYVLAAGWLGDRLGLSTALLSSAGAVMLVGGAVVFAVSTRREAPVLWVGAIIVLNTVWAVDSVVVAATGWFHPTTAGTTWILLQAAVVAVFAALEWAGLRQARR</sequence>
<keyword evidence="1" id="KW-0472">Membrane</keyword>
<protein>
    <recommendedName>
        <fullName evidence="4">MFS transporter</fullName>
    </recommendedName>
</protein>
<keyword evidence="1" id="KW-1133">Transmembrane helix</keyword>
<feature type="transmembrane region" description="Helical" evidence="1">
    <location>
        <begin position="117"/>
        <end position="139"/>
    </location>
</feature>